<dbReference type="EMBL" id="BMWZ01000001">
    <property type="protein sequence ID" value="GGZ69535.1"/>
    <property type="molecule type" value="Genomic_DNA"/>
</dbReference>
<evidence type="ECO:0000256" key="1">
    <source>
        <dbReference type="SAM" id="SignalP"/>
    </source>
</evidence>
<keyword evidence="3" id="KW-1185">Reference proteome</keyword>
<proteinExistence type="predicted"/>
<gene>
    <name evidence="2" type="ORF">GCM10007028_03200</name>
</gene>
<evidence type="ECO:0008006" key="4">
    <source>
        <dbReference type="Google" id="ProtNLM"/>
    </source>
</evidence>
<dbReference type="InterPro" id="IPR023614">
    <property type="entry name" value="Porin_dom_sf"/>
</dbReference>
<dbReference type="RefSeq" id="WP_229796694.1">
    <property type="nucleotide sequence ID" value="NZ_BMWZ01000001.1"/>
</dbReference>
<dbReference type="AlphaFoldDB" id="A0A918V6A8"/>
<dbReference type="InterPro" id="IPR010870">
    <property type="entry name" value="Porin_O/P"/>
</dbReference>
<reference evidence="2" key="1">
    <citation type="journal article" date="2014" name="Int. J. Syst. Evol. Microbiol.">
        <title>Complete genome sequence of Corynebacterium casei LMG S-19264T (=DSM 44701T), isolated from a smear-ripened cheese.</title>
        <authorList>
            <consortium name="US DOE Joint Genome Institute (JGI-PGF)"/>
            <person name="Walter F."/>
            <person name="Albersmeier A."/>
            <person name="Kalinowski J."/>
            <person name="Ruckert C."/>
        </authorList>
    </citation>
    <scope>NUCLEOTIDE SEQUENCE</scope>
    <source>
        <strain evidence="2">KCTC 12710</strain>
    </source>
</reference>
<name>A0A918V6A8_9FLAO</name>
<feature type="chain" id="PRO_5036758327" description="Porin" evidence="1">
    <location>
        <begin position="31"/>
        <end position="411"/>
    </location>
</feature>
<feature type="signal peptide" evidence="1">
    <location>
        <begin position="1"/>
        <end position="30"/>
    </location>
</feature>
<sequence length="411" mass="47148">MIAISLMLQRNYCITILGLSLLLVTPSLLAQEDKTADTQQKKIDIEYTNKGFQFKTVDNKHLLHIESRLQFRFATPGDQNPLNYDDIYATDNTVFKINRARLKIGGHAFQPYLKYYFEYELAQGNLLDFRMMFNKWKAFNIKVGQWKTYYNRERVISSGKQQMVERSIITRPFTLDRQQGIEFSGRIFEGSLADITYHMSILTGSGRGASENDDNHLMYVGRLQWNFLGREVSMSGSDLDYCLKPEALIALAAATNTSPYTRFSQDGGGQLDGFEPGVTGQYEVNQFMIETAFKYKGFSWQSELHSKEIIDHVNLKTTQLNGSYFQAGYFFSNLIPVVPKSLEVAGRFASYNPNADITKNLEQEYALAFNWFFKGGHRNKLSAEFTYFALQSDTIEGDSGLRFRIQWDISL</sequence>
<evidence type="ECO:0000313" key="3">
    <source>
        <dbReference type="Proteomes" id="UP000636004"/>
    </source>
</evidence>
<comment type="caution">
    <text evidence="2">The sequence shown here is derived from an EMBL/GenBank/DDBJ whole genome shotgun (WGS) entry which is preliminary data.</text>
</comment>
<organism evidence="2 3">
    <name type="scientific">Algibacter mikhailovii</name>
    <dbReference type="NCBI Taxonomy" id="425498"/>
    <lineage>
        <taxon>Bacteria</taxon>
        <taxon>Pseudomonadati</taxon>
        <taxon>Bacteroidota</taxon>
        <taxon>Flavobacteriia</taxon>
        <taxon>Flavobacteriales</taxon>
        <taxon>Flavobacteriaceae</taxon>
        <taxon>Algibacter</taxon>
    </lineage>
</organism>
<accession>A0A918V6A8</accession>
<dbReference type="Gene3D" id="2.40.160.10">
    <property type="entry name" value="Porin"/>
    <property type="match status" value="1"/>
</dbReference>
<dbReference type="Pfam" id="PF07396">
    <property type="entry name" value="Porin_O_P"/>
    <property type="match status" value="1"/>
</dbReference>
<protein>
    <recommendedName>
        <fullName evidence="4">Porin</fullName>
    </recommendedName>
</protein>
<reference evidence="2" key="2">
    <citation type="submission" date="2020-09" db="EMBL/GenBank/DDBJ databases">
        <authorList>
            <person name="Sun Q."/>
            <person name="Kim S."/>
        </authorList>
    </citation>
    <scope>NUCLEOTIDE SEQUENCE</scope>
    <source>
        <strain evidence="2">KCTC 12710</strain>
    </source>
</reference>
<evidence type="ECO:0000313" key="2">
    <source>
        <dbReference type="EMBL" id="GGZ69535.1"/>
    </source>
</evidence>
<dbReference type="Proteomes" id="UP000636004">
    <property type="component" value="Unassembled WGS sequence"/>
</dbReference>
<keyword evidence="1" id="KW-0732">Signal</keyword>